<dbReference type="GO" id="GO:0005509">
    <property type="term" value="F:calcium ion binding"/>
    <property type="evidence" value="ECO:0007669"/>
    <property type="project" value="InterPro"/>
</dbReference>
<evidence type="ECO:0000313" key="4">
    <source>
        <dbReference type="EMBL" id="KAF4685880.1"/>
    </source>
</evidence>
<dbReference type="InterPro" id="IPR002048">
    <property type="entry name" value="EF_hand_dom"/>
</dbReference>
<sequence>MRKEVFTTQQVWEPQRPSSRQCPQSEWFSLPPAEHTQRLSPVAVREWKKVSLRKIRPSARELDALLDELDRDQDGFIQFDEF</sequence>
<evidence type="ECO:0000256" key="2">
    <source>
        <dbReference type="SAM" id="MobiDB-lite"/>
    </source>
</evidence>
<evidence type="ECO:0000256" key="1">
    <source>
        <dbReference type="ARBA" id="ARBA00022837"/>
    </source>
</evidence>
<feature type="region of interest" description="Disordered" evidence="2">
    <location>
        <begin position="1"/>
        <end position="25"/>
    </location>
</feature>
<reference evidence="4 5" key="1">
    <citation type="submission" date="2020-04" db="EMBL/GenBank/DDBJ databases">
        <title>Perkinsus olseni comparative genomics.</title>
        <authorList>
            <person name="Bogema D.R."/>
        </authorList>
    </citation>
    <scope>NUCLEOTIDE SEQUENCE [LARGE SCALE GENOMIC DNA]</scope>
    <source>
        <strain evidence="4">00978-12</strain>
    </source>
</reference>
<dbReference type="EMBL" id="JABANP010000244">
    <property type="protein sequence ID" value="KAF4685880.1"/>
    <property type="molecule type" value="Genomic_DNA"/>
</dbReference>
<proteinExistence type="predicted"/>
<evidence type="ECO:0000313" key="5">
    <source>
        <dbReference type="Proteomes" id="UP000541610"/>
    </source>
</evidence>
<dbReference type="Proteomes" id="UP000541610">
    <property type="component" value="Unassembled WGS sequence"/>
</dbReference>
<feature type="domain" description="EF-hand" evidence="3">
    <location>
        <begin position="57"/>
        <end position="82"/>
    </location>
</feature>
<keyword evidence="1" id="KW-0106">Calcium</keyword>
<dbReference type="InterPro" id="IPR018247">
    <property type="entry name" value="EF_Hand_1_Ca_BS"/>
</dbReference>
<dbReference type="Gene3D" id="1.10.238.10">
    <property type="entry name" value="EF-hand"/>
    <property type="match status" value="1"/>
</dbReference>
<dbReference type="PROSITE" id="PS50222">
    <property type="entry name" value="EF_HAND_2"/>
    <property type="match status" value="1"/>
</dbReference>
<dbReference type="InterPro" id="IPR011992">
    <property type="entry name" value="EF-hand-dom_pair"/>
</dbReference>
<dbReference type="AlphaFoldDB" id="A0A7J6NQL0"/>
<accession>A0A7J6NQL0</accession>
<gene>
    <name evidence="4" type="ORF">FOZ60_005953</name>
</gene>
<evidence type="ECO:0000259" key="3">
    <source>
        <dbReference type="PROSITE" id="PS50222"/>
    </source>
</evidence>
<comment type="caution">
    <text evidence="4">The sequence shown here is derived from an EMBL/GenBank/DDBJ whole genome shotgun (WGS) entry which is preliminary data.</text>
</comment>
<protein>
    <recommendedName>
        <fullName evidence="3">EF-hand domain-containing protein</fullName>
    </recommendedName>
</protein>
<name>A0A7J6NQL0_PEROL</name>
<organism evidence="4 5">
    <name type="scientific">Perkinsus olseni</name>
    <name type="common">Perkinsus atlanticus</name>
    <dbReference type="NCBI Taxonomy" id="32597"/>
    <lineage>
        <taxon>Eukaryota</taxon>
        <taxon>Sar</taxon>
        <taxon>Alveolata</taxon>
        <taxon>Perkinsozoa</taxon>
        <taxon>Perkinsea</taxon>
        <taxon>Perkinsida</taxon>
        <taxon>Perkinsidae</taxon>
        <taxon>Perkinsus</taxon>
    </lineage>
</organism>
<dbReference type="PROSITE" id="PS00018">
    <property type="entry name" value="EF_HAND_1"/>
    <property type="match status" value="1"/>
</dbReference>
<dbReference type="SUPFAM" id="SSF47473">
    <property type="entry name" value="EF-hand"/>
    <property type="match status" value="1"/>
</dbReference>